<feature type="transmembrane region" description="Helical" evidence="9">
    <location>
        <begin position="273"/>
        <end position="294"/>
    </location>
</feature>
<dbReference type="FunFam" id="3.90.550.10:FF:000079">
    <property type="entry name" value="Probable glycosyl transferase"/>
    <property type="match status" value="1"/>
</dbReference>
<dbReference type="Gene3D" id="3.90.550.10">
    <property type="entry name" value="Spore Coat Polysaccharide Biosynthesis Protein SpsA, Chain A"/>
    <property type="match status" value="1"/>
</dbReference>
<evidence type="ECO:0000313" key="11">
    <source>
        <dbReference type="EMBL" id="MDA5397802.1"/>
    </source>
</evidence>
<evidence type="ECO:0000256" key="7">
    <source>
        <dbReference type="ARBA" id="ARBA00023136"/>
    </source>
</evidence>
<dbReference type="EMBL" id="JAPJZI010000001">
    <property type="protein sequence ID" value="MDA5397802.1"/>
    <property type="molecule type" value="Genomic_DNA"/>
</dbReference>
<dbReference type="InterPro" id="IPR029044">
    <property type="entry name" value="Nucleotide-diphossugar_trans"/>
</dbReference>
<keyword evidence="12" id="KW-1185">Reference proteome</keyword>
<gene>
    <name evidence="11" type="ORF">OQ273_04375</name>
</gene>
<comment type="subcellular location">
    <subcellularLocation>
        <location evidence="1">Cell membrane</location>
        <topology evidence="1">Multi-pass membrane protein</topology>
    </subcellularLocation>
</comment>
<evidence type="ECO:0000256" key="3">
    <source>
        <dbReference type="ARBA" id="ARBA00022676"/>
    </source>
</evidence>
<comment type="caution">
    <text evidence="11">The sequence shown here is derived from an EMBL/GenBank/DDBJ whole genome shotgun (WGS) entry which is preliminary data.</text>
</comment>
<evidence type="ECO:0000256" key="2">
    <source>
        <dbReference type="ARBA" id="ARBA00022475"/>
    </source>
</evidence>
<comment type="similarity">
    <text evidence="8">Belongs to the glycosyltransferase 2 family. GtrB subfamily.</text>
</comment>
<keyword evidence="4" id="KW-0808">Transferase</keyword>
<accession>A0A9X3UFW5</accession>
<dbReference type="PANTHER" id="PTHR48090">
    <property type="entry name" value="UNDECAPRENYL-PHOSPHATE 4-DEOXY-4-FORMAMIDO-L-ARABINOSE TRANSFERASE-RELATED"/>
    <property type="match status" value="1"/>
</dbReference>
<evidence type="ECO:0000259" key="10">
    <source>
        <dbReference type="Pfam" id="PF00535"/>
    </source>
</evidence>
<evidence type="ECO:0000313" key="12">
    <source>
        <dbReference type="Proteomes" id="UP001151234"/>
    </source>
</evidence>
<dbReference type="AlphaFoldDB" id="A0A9X3UFW5"/>
<keyword evidence="5 9" id="KW-0812">Transmembrane</keyword>
<dbReference type="Pfam" id="PF00535">
    <property type="entry name" value="Glycos_transf_2"/>
    <property type="match status" value="1"/>
</dbReference>
<organism evidence="11 12">
    <name type="scientific">Hoeflea prorocentri</name>
    <dbReference type="NCBI Taxonomy" id="1922333"/>
    <lineage>
        <taxon>Bacteria</taxon>
        <taxon>Pseudomonadati</taxon>
        <taxon>Pseudomonadota</taxon>
        <taxon>Alphaproteobacteria</taxon>
        <taxon>Hyphomicrobiales</taxon>
        <taxon>Rhizobiaceae</taxon>
        <taxon>Hoeflea</taxon>
    </lineage>
</organism>
<dbReference type="CDD" id="cd04187">
    <property type="entry name" value="DPM1_like_bac"/>
    <property type="match status" value="1"/>
</dbReference>
<dbReference type="GO" id="GO:0016757">
    <property type="term" value="F:glycosyltransferase activity"/>
    <property type="evidence" value="ECO:0007669"/>
    <property type="project" value="UniProtKB-KW"/>
</dbReference>
<keyword evidence="2" id="KW-1003">Cell membrane</keyword>
<evidence type="ECO:0000256" key="1">
    <source>
        <dbReference type="ARBA" id="ARBA00004651"/>
    </source>
</evidence>
<proteinExistence type="inferred from homology"/>
<evidence type="ECO:0000256" key="6">
    <source>
        <dbReference type="ARBA" id="ARBA00022989"/>
    </source>
</evidence>
<evidence type="ECO:0000256" key="4">
    <source>
        <dbReference type="ARBA" id="ARBA00022679"/>
    </source>
</evidence>
<keyword evidence="7 9" id="KW-0472">Membrane</keyword>
<keyword evidence="3" id="KW-0328">Glycosyltransferase</keyword>
<name>A0A9X3UFW5_9HYPH</name>
<keyword evidence="6 9" id="KW-1133">Transmembrane helix</keyword>
<evidence type="ECO:0000256" key="8">
    <source>
        <dbReference type="ARBA" id="ARBA00038152"/>
    </source>
</evidence>
<dbReference type="SUPFAM" id="SSF53448">
    <property type="entry name" value="Nucleotide-diphospho-sugar transferases"/>
    <property type="match status" value="1"/>
</dbReference>
<dbReference type="PANTHER" id="PTHR48090:SF1">
    <property type="entry name" value="PROPHAGE BACTOPRENOL GLUCOSYL TRANSFERASE HOMOLOG"/>
    <property type="match status" value="1"/>
</dbReference>
<sequence>MSHAPSKQVSVSAVVPCHNEEAVVNELLTRLTAACEAAVGNDFEIVLVDDGSQDKTRALLRAAQAKDPRIVGVFLSHCHGHQLALTAGLSVARGERLFILDADLQDPPELLSPMMEKMNEGYDVVYGKRRSRKGESLFKQTSASVFYRLLSRLTKFDIPLDTGDFRLMTRRVADVLSDMPERDRFIRGMISWAGFPQAAFEYDRDARFAGETKYPLRKMLSFAVGAISSFSTIPLRIAMLIGFIFSALSFALIIYTLTVWLGGSAVEGWSSTMIAVLLIGGVQLMTIGVLGEYVGRTYMQTKMRPLFIVEEIIRAGNERVEPGEATHDLKITTN</sequence>
<evidence type="ECO:0000256" key="5">
    <source>
        <dbReference type="ARBA" id="ARBA00022692"/>
    </source>
</evidence>
<feature type="domain" description="Glycosyltransferase 2-like" evidence="10">
    <location>
        <begin position="12"/>
        <end position="173"/>
    </location>
</feature>
<dbReference type="Proteomes" id="UP001151234">
    <property type="component" value="Unassembled WGS sequence"/>
</dbReference>
<protein>
    <submittedName>
        <fullName evidence="11">Glycosyltransferase family 2 protein</fullName>
    </submittedName>
</protein>
<feature type="transmembrane region" description="Helical" evidence="9">
    <location>
        <begin position="237"/>
        <end position="261"/>
    </location>
</feature>
<dbReference type="InterPro" id="IPR001173">
    <property type="entry name" value="Glyco_trans_2-like"/>
</dbReference>
<dbReference type="InterPro" id="IPR050256">
    <property type="entry name" value="Glycosyltransferase_2"/>
</dbReference>
<reference evidence="11" key="1">
    <citation type="submission" date="2022-11" db="EMBL/GenBank/DDBJ databases">
        <title>Draft genome sequence of Hoeflea poritis E7-10 and Hoeflea prorocentri PM5-8, separated from scleractinian coral Porites lutea and marine dinoflagellate.</title>
        <authorList>
            <person name="Zhang G."/>
            <person name="Wei Q."/>
            <person name="Cai L."/>
        </authorList>
    </citation>
    <scope>NUCLEOTIDE SEQUENCE</scope>
    <source>
        <strain evidence="11">PM5-8</strain>
    </source>
</reference>
<dbReference type="GO" id="GO:0005886">
    <property type="term" value="C:plasma membrane"/>
    <property type="evidence" value="ECO:0007669"/>
    <property type="project" value="UniProtKB-SubCell"/>
</dbReference>
<dbReference type="RefSeq" id="WP_267989251.1">
    <property type="nucleotide sequence ID" value="NZ_JAPJZI010000001.1"/>
</dbReference>
<evidence type="ECO:0000256" key="9">
    <source>
        <dbReference type="SAM" id="Phobius"/>
    </source>
</evidence>